<proteinExistence type="predicted"/>
<sequence length="120" mass="14668">MNILLRNDIDDLNLKEFKKFRECEEAFRLRGMKNKNQEIFVKRMAKGEKIIARISCVMDVKEKIKIEILKISRKEKGIKEEILFEESFFTNYHEKTQFHDFHGFMIYKIIKLFLRDYLKL</sequence>
<organism evidence="2 3">
    <name type="scientific">Campylobacter jejuni</name>
    <dbReference type="NCBI Taxonomy" id="197"/>
    <lineage>
        <taxon>Bacteria</taxon>
        <taxon>Pseudomonadati</taxon>
        <taxon>Campylobacterota</taxon>
        <taxon>Epsilonproteobacteria</taxon>
        <taxon>Campylobacterales</taxon>
        <taxon>Campylobacteraceae</taxon>
        <taxon>Campylobacter</taxon>
    </lineage>
</organism>
<dbReference type="EMBL" id="AACCII010000003">
    <property type="protein sequence ID" value="EAJ9718494.1"/>
    <property type="molecule type" value="Genomic_DNA"/>
</dbReference>
<dbReference type="AlphaFoldDB" id="A0A1J6QYF5"/>
<dbReference type="Proteomes" id="UP000349590">
    <property type="component" value="Unassembled WGS sequence"/>
</dbReference>
<evidence type="ECO:0000313" key="1">
    <source>
        <dbReference type="EMBL" id="EAJ9718494.1"/>
    </source>
</evidence>
<reference evidence="1 4" key="2">
    <citation type="submission" date="2019-04" db="EMBL/GenBank/DDBJ databases">
        <authorList>
            <consortium name="PulseNet: The National Subtyping Network for Foodborne Disease Surveillance"/>
            <person name="Tarr C.L."/>
            <person name="Trees E."/>
            <person name="Katz L.S."/>
            <person name="Carleton-Romer H.A."/>
            <person name="Stroika S."/>
            <person name="Kucerova Z."/>
            <person name="Roache K.F."/>
            <person name="Sabol A.L."/>
            <person name="Besser J."/>
            <person name="Gerner-Smidt P."/>
        </authorList>
    </citation>
    <scope>NUCLEOTIDE SEQUENCE [LARGE SCALE GENOMIC DNA]</scope>
    <source>
        <strain evidence="1 4">PNUSAC009041</strain>
    </source>
</reference>
<accession>A0A1J6QYF5</accession>
<name>A0A1J6QYF5_CAMJU</name>
<reference evidence="2 3" key="1">
    <citation type="submission" date="2018-05" db="EMBL/GenBank/DDBJ databases">
        <authorList>
            <consortium name="NARMS: The National Antimicrobial Resistance Monitoring System"/>
        </authorList>
    </citation>
    <scope>NUCLEOTIDE SEQUENCE [LARGE SCALE GENOMIC DNA]</scope>
    <source>
        <strain evidence="2 3">FSIS1607212</strain>
    </source>
</reference>
<protein>
    <submittedName>
        <fullName evidence="2">Uncharacterized protein</fullName>
    </submittedName>
</protein>
<evidence type="ECO:0000313" key="4">
    <source>
        <dbReference type="Proteomes" id="UP000349590"/>
    </source>
</evidence>
<evidence type="ECO:0000313" key="3">
    <source>
        <dbReference type="Proteomes" id="UP000335162"/>
    </source>
</evidence>
<dbReference type="Proteomes" id="UP000335162">
    <property type="component" value="Unassembled WGS sequence"/>
</dbReference>
<gene>
    <name evidence="2" type="ORF">BFD99_08830</name>
    <name evidence="1" type="ORF">E8P16_03400</name>
</gene>
<dbReference type="RefSeq" id="WP_052804575.1">
    <property type="nucleotide sequence ID" value="NZ_AP028413.1"/>
</dbReference>
<evidence type="ECO:0000313" key="2">
    <source>
        <dbReference type="EMBL" id="EAL3736069.1"/>
    </source>
</evidence>
<dbReference type="EMBL" id="AACNRY010000026">
    <property type="protein sequence ID" value="EAL3736069.1"/>
    <property type="molecule type" value="Genomic_DNA"/>
</dbReference>
<comment type="caution">
    <text evidence="2">The sequence shown here is derived from an EMBL/GenBank/DDBJ whole genome shotgun (WGS) entry which is preliminary data.</text>
</comment>